<evidence type="ECO:0008006" key="4">
    <source>
        <dbReference type="Google" id="ProtNLM"/>
    </source>
</evidence>
<keyword evidence="3" id="KW-1185">Reference proteome</keyword>
<evidence type="ECO:0000256" key="1">
    <source>
        <dbReference type="SAM" id="MobiDB-lite"/>
    </source>
</evidence>
<dbReference type="HOGENOM" id="CLU_731351_0_0_11"/>
<protein>
    <recommendedName>
        <fullName evidence="4">Phage capsid family protein</fullName>
    </recommendedName>
</protein>
<proteinExistence type="predicted"/>
<dbReference type="EMBL" id="CM001439">
    <property type="protein sequence ID" value="EHR50128.1"/>
    <property type="molecule type" value="Genomic_DNA"/>
</dbReference>
<accession>H5X6I0</accession>
<dbReference type="AlphaFoldDB" id="H5X6I0"/>
<evidence type="ECO:0000313" key="2">
    <source>
        <dbReference type="EMBL" id="EHR50128.1"/>
    </source>
</evidence>
<feature type="compositionally biased region" description="Basic and acidic residues" evidence="1">
    <location>
        <begin position="46"/>
        <end position="65"/>
    </location>
</feature>
<dbReference type="RefSeq" id="WP_009153513.1">
    <property type="nucleotide sequence ID" value="NZ_CM001439.1"/>
</dbReference>
<reference evidence="2 3" key="1">
    <citation type="journal article" date="2012" name="Stand. Genomic Sci.">
        <title>Genome sequence of the ocean sediment bacterium Saccharomonospora marina type strain (XMU15(T)).</title>
        <authorList>
            <person name="Klenk H.P."/>
            <person name="Lu M."/>
            <person name="Lucas S."/>
            <person name="Lapidus A."/>
            <person name="Copeland A."/>
            <person name="Pitluck S."/>
            <person name="Goodwin L.A."/>
            <person name="Han C."/>
            <person name="Tapia R."/>
            <person name="Brambilla E.M."/>
            <person name="Potter G."/>
            <person name="Land M."/>
            <person name="Ivanova N."/>
            <person name="Rohde M."/>
            <person name="Goker M."/>
            <person name="Detter J.C."/>
            <person name="Li W.J."/>
            <person name="Kyrpides N.C."/>
            <person name="Woyke T."/>
        </authorList>
    </citation>
    <scope>NUCLEOTIDE SEQUENCE [LARGE SCALE GENOMIC DNA]</scope>
    <source>
        <strain evidence="2 3">XMU15</strain>
    </source>
</reference>
<dbReference type="Pfam" id="PF25209">
    <property type="entry name" value="Phage_capsid_4"/>
    <property type="match status" value="1"/>
</dbReference>
<evidence type="ECO:0000313" key="3">
    <source>
        <dbReference type="Proteomes" id="UP000004926"/>
    </source>
</evidence>
<dbReference type="Proteomes" id="UP000004926">
    <property type="component" value="Chromosome"/>
</dbReference>
<organism evidence="2 3">
    <name type="scientific">Saccharomonospora marina XMU15</name>
    <dbReference type="NCBI Taxonomy" id="882083"/>
    <lineage>
        <taxon>Bacteria</taxon>
        <taxon>Bacillati</taxon>
        <taxon>Actinomycetota</taxon>
        <taxon>Actinomycetes</taxon>
        <taxon>Pseudonocardiales</taxon>
        <taxon>Pseudonocardiaceae</taxon>
        <taxon>Saccharomonospora</taxon>
    </lineage>
</organism>
<gene>
    <name evidence="2" type="ORF">SacmaDRAFT_1860</name>
</gene>
<sequence>MSEAPEKAPEIERERLIVEARQLIADAGDGPLSEQATARFSEIEQQLDRLRDEQDQRPDTVDPTRHPLPNMPNTPSGHHSGLLAEESPHPLAYTAQALTALQAAIDAHEPLRVRAADPRARFATITTTTHGAPRAWGANVLTGPRLLSQVAGVPRQPVEAVLAQFPQLTLPTAQPVTAEAASLTEYASSAAGSVTLGRFGRWTDMSREALIGADAAAITGMHRVGIALDLDQVLVDAVETAAGTAVAFAADVPAQIRKAMAQVQANTASDDPADLVILAHPDDVYLLQDVSPTGGSTIAERFQRFSGALVYPSNAVSTGFMTVANLRVGARYFEAVGLSTATQVDVKTGVETVATYTVAGYGVTLTTGFAVMQDVVTP</sequence>
<feature type="region of interest" description="Disordered" evidence="1">
    <location>
        <begin position="44"/>
        <end position="84"/>
    </location>
</feature>
<name>H5X6I0_9PSEU</name>
<dbReference type="STRING" id="882083.SacmaDRAFT_1860"/>